<reference evidence="2 3" key="1">
    <citation type="submission" date="2018-11" db="EMBL/GenBank/DDBJ databases">
        <title>Genome assembly of Steccherinum ochraceum LE-BIN_3174, the white-rot fungus of the Steccherinaceae family (The Residual Polyporoid clade, Polyporales, Basidiomycota).</title>
        <authorList>
            <person name="Fedorova T.V."/>
            <person name="Glazunova O.A."/>
            <person name="Landesman E.O."/>
            <person name="Moiseenko K.V."/>
            <person name="Psurtseva N.V."/>
            <person name="Savinova O.S."/>
            <person name="Shakhova N.V."/>
            <person name="Tyazhelova T.V."/>
            <person name="Vasina D.V."/>
        </authorList>
    </citation>
    <scope>NUCLEOTIDE SEQUENCE [LARGE SCALE GENOMIC DNA]</scope>
    <source>
        <strain evidence="2 3">LE-BIN_3174</strain>
    </source>
</reference>
<name>A0A4R0R7C7_9APHY</name>
<keyword evidence="3" id="KW-1185">Reference proteome</keyword>
<accession>A0A4R0R7C7</accession>
<proteinExistence type="predicted"/>
<dbReference type="EMBL" id="RWJN01000519">
    <property type="protein sequence ID" value="TCD60985.1"/>
    <property type="molecule type" value="Genomic_DNA"/>
</dbReference>
<evidence type="ECO:0000313" key="3">
    <source>
        <dbReference type="Proteomes" id="UP000292702"/>
    </source>
</evidence>
<feature type="region of interest" description="Disordered" evidence="1">
    <location>
        <begin position="276"/>
        <end position="295"/>
    </location>
</feature>
<protein>
    <submittedName>
        <fullName evidence="2">Uncharacterized protein</fullName>
    </submittedName>
</protein>
<feature type="compositionally biased region" description="Polar residues" evidence="1">
    <location>
        <begin position="356"/>
        <end position="366"/>
    </location>
</feature>
<sequence>MFAIIAHPIPWTLIQSPGQDSQRRRPSATVSQLKAEVFGGFESEKQDGTHTGHVGSVDEGTIRVEVCGFSKMVVKWSMMHIPRDFRSTFSCALSYFRPPHPQYAYSDLQDSSRQDSSQGLDVLHLPDPLHSLPPSTRCVGRFRRPTSLCAFEDLLMLQTSTASTLSAFGRRPSASWTIWGAGTPVPEGIDVCAGRRIRRNGSRECYGHVCGSRSCRIVVVFATIQILSKTLAHQLCPPEYLSCARREERTSPPLQPFHISTAAHAIGMRSPSLYADRPLCPSPGPPSSQSSPPSSRLASCLAVISPTQPTASIYVHQPPSPPSLNGSYLLKGAHHSATPTSPTSARRVKIPGDPGSSITHGNLSEQ</sequence>
<comment type="caution">
    <text evidence="2">The sequence shown here is derived from an EMBL/GenBank/DDBJ whole genome shotgun (WGS) entry which is preliminary data.</text>
</comment>
<feature type="region of interest" description="Disordered" evidence="1">
    <location>
        <begin position="324"/>
        <end position="366"/>
    </location>
</feature>
<evidence type="ECO:0000256" key="1">
    <source>
        <dbReference type="SAM" id="MobiDB-lite"/>
    </source>
</evidence>
<gene>
    <name evidence="2" type="ORF">EIP91_009193</name>
</gene>
<organism evidence="2 3">
    <name type="scientific">Steccherinum ochraceum</name>
    <dbReference type="NCBI Taxonomy" id="92696"/>
    <lineage>
        <taxon>Eukaryota</taxon>
        <taxon>Fungi</taxon>
        <taxon>Dikarya</taxon>
        <taxon>Basidiomycota</taxon>
        <taxon>Agaricomycotina</taxon>
        <taxon>Agaricomycetes</taxon>
        <taxon>Polyporales</taxon>
        <taxon>Steccherinaceae</taxon>
        <taxon>Steccherinum</taxon>
    </lineage>
</organism>
<dbReference type="AlphaFoldDB" id="A0A4R0R7C7"/>
<dbReference type="Proteomes" id="UP000292702">
    <property type="component" value="Unassembled WGS sequence"/>
</dbReference>
<evidence type="ECO:0000313" key="2">
    <source>
        <dbReference type="EMBL" id="TCD60985.1"/>
    </source>
</evidence>